<reference evidence="10 11" key="1">
    <citation type="submission" date="2020-03" db="EMBL/GenBank/DDBJ databases">
        <title>Soil Listeria distribution.</title>
        <authorList>
            <person name="Liao J."/>
            <person name="Wiedmann M."/>
        </authorList>
    </citation>
    <scope>NUCLEOTIDE SEQUENCE [LARGE SCALE GENOMIC DNA]</scope>
    <source>
        <strain evidence="10 11">FSL L7-1523</strain>
    </source>
</reference>
<accession>A0A841Z757</accession>
<proteinExistence type="inferred from homology"/>
<protein>
    <recommendedName>
        <fullName evidence="2">non-specific protein-tyrosine kinase</fullName>
        <ecNumber evidence="2">2.7.10.2</ecNumber>
    </recommendedName>
</protein>
<keyword evidence="6" id="KW-0067">ATP-binding</keyword>
<dbReference type="SUPFAM" id="SSF52540">
    <property type="entry name" value="P-loop containing nucleoside triphosphate hydrolases"/>
    <property type="match status" value="1"/>
</dbReference>
<dbReference type="EMBL" id="JAARRL010000032">
    <property type="protein sequence ID" value="MBC1501871.1"/>
    <property type="molecule type" value="Genomic_DNA"/>
</dbReference>
<dbReference type="GO" id="GO:0005886">
    <property type="term" value="C:plasma membrane"/>
    <property type="evidence" value="ECO:0007669"/>
    <property type="project" value="TreeGrafter"/>
</dbReference>
<evidence type="ECO:0000256" key="2">
    <source>
        <dbReference type="ARBA" id="ARBA00011903"/>
    </source>
</evidence>
<dbReference type="GO" id="GO:0004715">
    <property type="term" value="F:non-membrane spanning protein tyrosine kinase activity"/>
    <property type="evidence" value="ECO:0007669"/>
    <property type="project" value="UniProtKB-EC"/>
</dbReference>
<dbReference type="InterPro" id="IPR025669">
    <property type="entry name" value="AAA_dom"/>
</dbReference>
<evidence type="ECO:0000256" key="5">
    <source>
        <dbReference type="ARBA" id="ARBA00022777"/>
    </source>
</evidence>
<dbReference type="EC" id="2.7.10.2" evidence="2"/>
<evidence type="ECO:0000313" key="10">
    <source>
        <dbReference type="EMBL" id="MBC1501871.1"/>
    </source>
</evidence>
<evidence type="ECO:0000259" key="9">
    <source>
        <dbReference type="Pfam" id="PF13614"/>
    </source>
</evidence>
<dbReference type="Pfam" id="PF13614">
    <property type="entry name" value="AAA_31"/>
    <property type="match status" value="1"/>
</dbReference>
<evidence type="ECO:0000313" key="11">
    <source>
        <dbReference type="Proteomes" id="UP000564536"/>
    </source>
</evidence>
<evidence type="ECO:0000256" key="1">
    <source>
        <dbReference type="ARBA" id="ARBA00007316"/>
    </source>
</evidence>
<comment type="caution">
    <text evidence="10">The sequence shown here is derived from an EMBL/GenBank/DDBJ whole genome shotgun (WGS) entry which is preliminary data.</text>
</comment>
<name>A0A841Z757_9LIST</name>
<evidence type="ECO:0000256" key="8">
    <source>
        <dbReference type="ARBA" id="ARBA00051245"/>
    </source>
</evidence>
<dbReference type="InterPro" id="IPR027417">
    <property type="entry name" value="P-loop_NTPase"/>
</dbReference>
<keyword evidence="7" id="KW-0829">Tyrosine-protein kinase</keyword>
<keyword evidence="3" id="KW-0808">Transferase</keyword>
<keyword evidence="4" id="KW-0547">Nucleotide-binding</keyword>
<dbReference type="Gene3D" id="3.40.50.300">
    <property type="entry name" value="P-loop containing nucleotide triphosphate hydrolases"/>
    <property type="match status" value="1"/>
</dbReference>
<dbReference type="AlphaFoldDB" id="A0A841Z757"/>
<evidence type="ECO:0000256" key="3">
    <source>
        <dbReference type="ARBA" id="ARBA00022679"/>
    </source>
</evidence>
<sequence>MKKEKGGNKVTIKKIRSLSDINAFNANNFRDLRMNIEQQLKYKKEKFVVVTSSNQGEGKSYCAYRIALSFSEVNKRVLLIDFDLHRPRLSKDLGYRQMGIAAIYEDEVAIQECLFPVAENIDFLPSGYVPLNPSEIVSSKQVYQEIYSLAEKYDIIIIDCPPVLMSPDTKVIISEFRNVLFIVGSNKTRSHNIVEAFDRLKLINPTILGMVLNMKQFSKKERTRYEYK</sequence>
<gene>
    <name evidence="10" type="ORF">HB943_14820</name>
</gene>
<evidence type="ECO:0000256" key="7">
    <source>
        <dbReference type="ARBA" id="ARBA00023137"/>
    </source>
</evidence>
<keyword evidence="5 10" id="KW-0418">Kinase</keyword>
<dbReference type="CDD" id="cd05387">
    <property type="entry name" value="BY-kinase"/>
    <property type="match status" value="1"/>
</dbReference>
<organism evidence="10 11">
    <name type="scientific">Listeria weihenstephanensis</name>
    <dbReference type="NCBI Taxonomy" id="1006155"/>
    <lineage>
        <taxon>Bacteria</taxon>
        <taxon>Bacillati</taxon>
        <taxon>Bacillota</taxon>
        <taxon>Bacilli</taxon>
        <taxon>Bacillales</taxon>
        <taxon>Listeriaceae</taxon>
        <taxon>Listeria</taxon>
    </lineage>
</organism>
<dbReference type="Proteomes" id="UP000564536">
    <property type="component" value="Unassembled WGS sequence"/>
</dbReference>
<evidence type="ECO:0000256" key="6">
    <source>
        <dbReference type="ARBA" id="ARBA00022840"/>
    </source>
</evidence>
<evidence type="ECO:0000256" key="4">
    <source>
        <dbReference type="ARBA" id="ARBA00022741"/>
    </source>
</evidence>
<dbReference type="PANTHER" id="PTHR32309:SF13">
    <property type="entry name" value="FERRIC ENTEROBACTIN TRANSPORT PROTEIN FEPE"/>
    <property type="match status" value="1"/>
</dbReference>
<dbReference type="InterPro" id="IPR005702">
    <property type="entry name" value="Wzc-like_C"/>
</dbReference>
<comment type="catalytic activity">
    <reaction evidence="8">
        <text>L-tyrosyl-[protein] + ATP = O-phospho-L-tyrosyl-[protein] + ADP + H(+)</text>
        <dbReference type="Rhea" id="RHEA:10596"/>
        <dbReference type="Rhea" id="RHEA-COMP:10136"/>
        <dbReference type="Rhea" id="RHEA-COMP:20101"/>
        <dbReference type="ChEBI" id="CHEBI:15378"/>
        <dbReference type="ChEBI" id="CHEBI:30616"/>
        <dbReference type="ChEBI" id="CHEBI:46858"/>
        <dbReference type="ChEBI" id="CHEBI:61978"/>
        <dbReference type="ChEBI" id="CHEBI:456216"/>
        <dbReference type="EC" id="2.7.10.2"/>
    </reaction>
</comment>
<comment type="similarity">
    <text evidence="1">Belongs to the CpsD/CapB family.</text>
</comment>
<dbReference type="InterPro" id="IPR050445">
    <property type="entry name" value="Bact_polysacc_biosynth/exp"/>
</dbReference>
<feature type="domain" description="AAA" evidence="9">
    <location>
        <begin position="47"/>
        <end position="165"/>
    </location>
</feature>
<dbReference type="NCBIfam" id="TIGR01007">
    <property type="entry name" value="eps_fam"/>
    <property type="match status" value="1"/>
</dbReference>
<dbReference type="GO" id="GO:0005524">
    <property type="term" value="F:ATP binding"/>
    <property type="evidence" value="ECO:0007669"/>
    <property type="project" value="UniProtKB-KW"/>
</dbReference>
<dbReference type="PANTHER" id="PTHR32309">
    <property type="entry name" value="TYROSINE-PROTEIN KINASE"/>
    <property type="match status" value="1"/>
</dbReference>